<keyword evidence="2" id="KW-0963">Cytoplasm</keyword>
<dbReference type="GO" id="GO:0005507">
    <property type="term" value="F:copper ion binding"/>
    <property type="evidence" value="ECO:0007669"/>
    <property type="project" value="TreeGrafter"/>
</dbReference>
<protein>
    <recommendedName>
        <fullName evidence="2">PF03932 family protein CutC</fullName>
    </recommendedName>
</protein>
<keyword evidence="4" id="KW-1185">Reference proteome</keyword>
<evidence type="ECO:0000313" key="3">
    <source>
        <dbReference type="EMBL" id="GKX30723.1"/>
    </source>
</evidence>
<comment type="subcellular location">
    <subcellularLocation>
        <location evidence="2">Cytoplasm</location>
    </subcellularLocation>
</comment>
<dbReference type="SUPFAM" id="SSF110395">
    <property type="entry name" value="CutC-like"/>
    <property type="match status" value="1"/>
</dbReference>
<name>A0A9W6DGR6_9FIRM</name>
<evidence type="ECO:0000313" key="4">
    <source>
        <dbReference type="Proteomes" id="UP001144256"/>
    </source>
</evidence>
<dbReference type="EMBL" id="BRLB01000011">
    <property type="protein sequence ID" value="GKX30723.1"/>
    <property type="molecule type" value="Genomic_DNA"/>
</dbReference>
<comment type="caution">
    <text evidence="2">Once thought to be involved in copper homeostasis, experiments in E.coli have shown this is not the case.</text>
</comment>
<comment type="similarity">
    <text evidence="1 2">Belongs to the CutC family.</text>
</comment>
<accession>A0A9W6DGR6</accession>
<dbReference type="FunFam" id="3.20.20.380:FF:000001">
    <property type="entry name" value="Copper homeostasis protein CutC"/>
    <property type="match status" value="1"/>
</dbReference>
<dbReference type="RefSeq" id="WP_281817165.1">
    <property type="nucleotide sequence ID" value="NZ_BRLB01000011.1"/>
</dbReference>
<dbReference type="PANTHER" id="PTHR12598:SF0">
    <property type="entry name" value="COPPER HOMEOSTASIS PROTEIN CUTC HOMOLOG"/>
    <property type="match status" value="1"/>
</dbReference>
<dbReference type="InterPro" id="IPR036822">
    <property type="entry name" value="CutC-like_dom_sf"/>
</dbReference>
<dbReference type="Pfam" id="PF03932">
    <property type="entry name" value="CutC"/>
    <property type="match status" value="1"/>
</dbReference>
<dbReference type="AlphaFoldDB" id="A0A9W6DGR6"/>
<dbReference type="HAMAP" id="MF_00795">
    <property type="entry name" value="CutC"/>
    <property type="match status" value="1"/>
</dbReference>
<gene>
    <name evidence="2 3" type="primary">cutC</name>
    <name evidence="3" type="ORF">SH1V18_32030</name>
</gene>
<dbReference type="PANTHER" id="PTHR12598">
    <property type="entry name" value="COPPER HOMEOSTASIS PROTEIN CUTC"/>
    <property type="match status" value="1"/>
</dbReference>
<dbReference type="Gene3D" id="3.20.20.380">
    <property type="entry name" value="Copper homeostasis (CutC) domain"/>
    <property type="match status" value="1"/>
</dbReference>
<evidence type="ECO:0000256" key="2">
    <source>
        <dbReference type="HAMAP-Rule" id="MF_00795"/>
    </source>
</evidence>
<dbReference type="InterPro" id="IPR005627">
    <property type="entry name" value="CutC-like"/>
</dbReference>
<sequence length="256" mass="28465">MKYILEGCVDSVESAVEAEKGGTNRIELCSNLIIGGTTPSINLFHVVREKINIKINVLVRPRFGDFCYTDNEFEIIKRDIEMFKEAGADGVVIGVLTPEGTLDIDRVKEIMDIAKGMHVTLHRAFDMCKNPLESLEQAKELGINTILTSGQKNNCYEGRELIKELVCRSDGEVDILVGGGVKADIIEDMVLETGAISYHMSGKVVVDSLMKYRTSDVNMGLDSLSEYTIWQTSRENISRVKNILEAIINNSTNQIK</sequence>
<dbReference type="Proteomes" id="UP001144256">
    <property type="component" value="Unassembled WGS sequence"/>
</dbReference>
<evidence type="ECO:0000256" key="1">
    <source>
        <dbReference type="ARBA" id="ARBA00007768"/>
    </source>
</evidence>
<dbReference type="GO" id="GO:0005737">
    <property type="term" value="C:cytoplasm"/>
    <property type="evidence" value="ECO:0007669"/>
    <property type="project" value="UniProtKB-SubCell"/>
</dbReference>
<proteinExistence type="inferred from homology"/>
<comment type="caution">
    <text evidence="3">The sequence shown here is derived from an EMBL/GenBank/DDBJ whole genome shotgun (WGS) entry which is preliminary data.</text>
</comment>
<organism evidence="3 4">
    <name type="scientific">Vallitalea longa</name>
    <dbReference type="NCBI Taxonomy" id="2936439"/>
    <lineage>
        <taxon>Bacteria</taxon>
        <taxon>Bacillati</taxon>
        <taxon>Bacillota</taxon>
        <taxon>Clostridia</taxon>
        <taxon>Lachnospirales</taxon>
        <taxon>Vallitaleaceae</taxon>
        <taxon>Vallitalea</taxon>
    </lineage>
</organism>
<reference evidence="3" key="1">
    <citation type="submission" date="2022-06" db="EMBL/GenBank/DDBJ databases">
        <title>Vallitalea longa sp. nov., an anaerobic bacterium isolated from marine sediment.</title>
        <authorList>
            <person name="Hirano S."/>
            <person name="Terahara T."/>
            <person name="Mori K."/>
            <person name="Hamada M."/>
            <person name="Matsumoto R."/>
            <person name="Kobayashi T."/>
        </authorList>
    </citation>
    <scope>NUCLEOTIDE SEQUENCE</scope>
    <source>
        <strain evidence="3">SH18-1</strain>
    </source>
</reference>